<protein>
    <recommendedName>
        <fullName evidence="2">Isochorismatase-like domain-containing protein</fullName>
    </recommendedName>
</protein>
<evidence type="ECO:0000313" key="4">
    <source>
        <dbReference type="Proteomes" id="UP001211907"/>
    </source>
</evidence>
<organism evidence="3 4">
    <name type="scientific">Physocladia obscura</name>
    <dbReference type="NCBI Taxonomy" id="109957"/>
    <lineage>
        <taxon>Eukaryota</taxon>
        <taxon>Fungi</taxon>
        <taxon>Fungi incertae sedis</taxon>
        <taxon>Chytridiomycota</taxon>
        <taxon>Chytridiomycota incertae sedis</taxon>
        <taxon>Chytridiomycetes</taxon>
        <taxon>Chytridiales</taxon>
        <taxon>Chytriomycetaceae</taxon>
        <taxon>Physocladia</taxon>
    </lineage>
</organism>
<dbReference type="Pfam" id="PF00857">
    <property type="entry name" value="Isochorismatase"/>
    <property type="match status" value="1"/>
</dbReference>
<reference evidence="3" key="1">
    <citation type="submission" date="2020-05" db="EMBL/GenBank/DDBJ databases">
        <title>Phylogenomic resolution of chytrid fungi.</title>
        <authorList>
            <person name="Stajich J.E."/>
            <person name="Amses K."/>
            <person name="Simmons R."/>
            <person name="Seto K."/>
            <person name="Myers J."/>
            <person name="Bonds A."/>
            <person name="Quandt C.A."/>
            <person name="Barry K."/>
            <person name="Liu P."/>
            <person name="Grigoriev I."/>
            <person name="Longcore J.E."/>
            <person name="James T.Y."/>
        </authorList>
    </citation>
    <scope>NUCLEOTIDE SEQUENCE</scope>
    <source>
        <strain evidence="3">JEL0513</strain>
    </source>
</reference>
<feature type="domain" description="Isochorismatase-like" evidence="2">
    <location>
        <begin position="37"/>
        <end position="189"/>
    </location>
</feature>
<keyword evidence="4" id="KW-1185">Reference proteome</keyword>
<dbReference type="Proteomes" id="UP001211907">
    <property type="component" value="Unassembled WGS sequence"/>
</dbReference>
<evidence type="ECO:0000256" key="1">
    <source>
        <dbReference type="ARBA" id="ARBA00006336"/>
    </source>
</evidence>
<dbReference type="PANTHER" id="PTHR43559:SF3">
    <property type="entry name" value="HYDROLASE YCAC-RELATED"/>
    <property type="match status" value="1"/>
</dbReference>
<sequence>MSKSADAICSQTMQIKAWQSSLADSSFLSSPITPENCAFILIDIQYGTVPWIISQNKKTVVNNTRCLGRLAEEMNIPLLITVNMVSKMGSTIEELEHVTPIATRNAVRREGMLCCFDDQNFVLACQDLGRKKLVIAGLATDMAVFHTAVKAVALGFEVSVVADACASSSQLSDQVTFDRLRSLGVTITVTNMLLTELYNDFGTKTGKKAMEIQIEEVVKRMYS</sequence>
<evidence type="ECO:0000313" key="3">
    <source>
        <dbReference type="EMBL" id="KAJ3097741.1"/>
    </source>
</evidence>
<dbReference type="AlphaFoldDB" id="A0AAD5SU41"/>
<dbReference type="InterPro" id="IPR036380">
    <property type="entry name" value="Isochorismatase-like_sf"/>
</dbReference>
<name>A0AAD5SU41_9FUNG</name>
<dbReference type="InterPro" id="IPR000868">
    <property type="entry name" value="Isochorismatase-like_dom"/>
</dbReference>
<proteinExistence type="inferred from homology"/>
<dbReference type="Gene3D" id="3.40.50.850">
    <property type="entry name" value="Isochorismatase-like"/>
    <property type="match status" value="1"/>
</dbReference>
<evidence type="ECO:0000259" key="2">
    <source>
        <dbReference type="Pfam" id="PF00857"/>
    </source>
</evidence>
<dbReference type="EMBL" id="JADGJH010002480">
    <property type="protein sequence ID" value="KAJ3097741.1"/>
    <property type="molecule type" value="Genomic_DNA"/>
</dbReference>
<dbReference type="InterPro" id="IPR053152">
    <property type="entry name" value="Hydrolase_YcaC-like"/>
</dbReference>
<dbReference type="SUPFAM" id="SSF52499">
    <property type="entry name" value="Isochorismatase-like hydrolases"/>
    <property type="match status" value="1"/>
</dbReference>
<dbReference type="PANTHER" id="PTHR43559">
    <property type="entry name" value="HYDROLASE YCAC-RELATED"/>
    <property type="match status" value="1"/>
</dbReference>
<comment type="caution">
    <text evidence="3">The sequence shown here is derived from an EMBL/GenBank/DDBJ whole genome shotgun (WGS) entry which is preliminary data.</text>
</comment>
<gene>
    <name evidence="3" type="ORF">HK100_005274</name>
</gene>
<comment type="similarity">
    <text evidence="1">Belongs to the isochorismatase family.</text>
</comment>
<accession>A0AAD5SU41</accession>